<reference evidence="3" key="1">
    <citation type="submission" date="2011-07" db="EMBL/GenBank/DDBJ databases">
        <title>Divergent evolution of antigenic variation in African trypanosomes.</title>
        <authorList>
            <person name="Jackson A.P."/>
            <person name="Berry A."/>
            <person name="Allison H.C."/>
            <person name="Burton P."/>
            <person name="Anderson J."/>
            <person name="Aslett M."/>
            <person name="Brown R."/>
            <person name="Corton N."/>
            <person name="Harris D."/>
            <person name="Hauser H."/>
            <person name="Gamble J."/>
            <person name="Gilderthorp R."/>
            <person name="McQuillan J."/>
            <person name="Quail M.A."/>
            <person name="Sanders M."/>
            <person name="Van Tonder A."/>
            <person name="Ginger M.L."/>
            <person name="Donelson J.E."/>
            <person name="Field M.C."/>
            <person name="Barry J.D."/>
            <person name="Berriman M."/>
            <person name="Hertz-Fowler C."/>
        </authorList>
    </citation>
    <scope>NUCLEOTIDE SEQUENCE [LARGE SCALE GENOMIC DNA]</scope>
    <source>
        <strain evidence="3">IL3000</strain>
    </source>
</reference>
<dbReference type="Proteomes" id="UP000000702">
    <property type="component" value="Unassembled WGS sequence"/>
</dbReference>
<protein>
    <submittedName>
        <fullName evidence="2">WGS project CAEQ00000000 data, annotated contig 933</fullName>
    </submittedName>
</protein>
<dbReference type="OMA" id="RNTHHYT"/>
<feature type="domain" description="Reverse transcriptase" evidence="1">
    <location>
        <begin position="39"/>
        <end position="150"/>
    </location>
</feature>
<proteinExistence type="predicted"/>
<dbReference type="Pfam" id="PF00078">
    <property type="entry name" value="RVT_1"/>
    <property type="match status" value="1"/>
</dbReference>
<reference evidence="2 3" key="2">
    <citation type="journal article" date="2012" name="Proc. Natl. Acad. Sci. U.S.A.">
        <title>Antigenic diversity is generated by distinct evolutionary mechanisms in African trypanosome species.</title>
        <authorList>
            <person name="Jackson A.P."/>
            <person name="Berry A."/>
            <person name="Aslett M."/>
            <person name="Allison H.C."/>
            <person name="Burton P."/>
            <person name="Vavrova-Anderson J."/>
            <person name="Brown R."/>
            <person name="Browne H."/>
            <person name="Corton N."/>
            <person name="Hauser H."/>
            <person name="Gamble J."/>
            <person name="Gilderthorp R."/>
            <person name="Marcello L."/>
            <person name="McQuillan J."/>
            <person name="Otto T.D."/>
            <person name="Quail M.A."/>
            <person name="Sanders M.J."/>
            <person name="van Tonder A."/>
            <person name="Ginger M.L."/>
            <person name="Field M.C."/>
            <person name="Barry J.D."/>
            <person name="Hertz-Fowler C."/>
            <person name="Berriman M."/>
        </authorList>
    </citation>
    <scope>NUCLEOTIDE SEQUENCE [LARGE SCALE GENOMIC DNA]</scope>
    <source>
        <strain evidence="2 3">IL3000</strain>
    </source>
</reference>
<dbReference type="Gene3D" id="3.10.10.10">
    <property type="entry name" value="HIV Type 1 Reverse Transcriptase, subunit A, domain 1"/>
    <property type="match status" value="1"/>
</dbReference>
<organism evidence="2 3">
    <name type="scientific">Trypanosoma congolense (strain IL3000)</name>
    <dbReference type="NCBI Taxonomy" id="1068625"/>
    <lineage>
        <taxon>Eukaryota</taxon>
        <taxon>Discoba</taxon>
        <taxon>Euglenozoa</taxon>
        <taxon>Kinetoplastea</taxon>
        <taxon>Metakinetoplastina</taxon>
        <taxon>Trypanosomatida</taxon>
        <taxon>Trypanosomatidae</taxon>
        <taxon>Trypanosoma</taxon>
        <taxon>Nannomonas</taxon>
    </lineage>
</organism>
<dbReference type="InterPro" id="IPR043502">
    <property type="entry name" value="DNA/RNA_pol_sf"/>
</dbReference>
<evidence type="ECO:0000259" key="1">
    <source>
        <dbReference type="Pfam" id="PF00078"/>
    </source>
</evidence>
<dbReference type="SUPFAM" id="SSF56672">
    <property type="entry name" value="DNA/RNA polymerases"/>
    <property type="match status" value="1"/>
</dbReference>
<sequence length="152" mass="17371">MILWPEGANLVIRNTHHYTPSLNIYNRVKYLSTIWVRGPVLRIDMKASFYQIPLTERAARRLAFWAGDAISGAWYAFKRLPMGHTLSLEIMQIAMSTLMGDERFTALPESVKPFIVDTWLDDARIIASSPADLQRIGELIRERIHQCKATVG</sequence>
<accession>F9WJN9</accession>
<name>F9WJN9_TRYCI</name>
<evidence type="ECO:0000313" key="3">
    <source>
        <dbReference type="Proteomes" id="UP000000702"/>
    </source>
</evidence>
<dbReference type="Gene3D" id="3.30.70.270">
    <property type="match status" value="1"/>
</dbReference>
<comment type="caution">
    <text evidence="2">The sequence shown here is derived from an EMBL/GenBank/DDBJ whole genome shotgun (WGS) entry which is preliminary data.</text>
</comment>
<dbReference type="AlphaFoldDB" id="F9WJN9"/>
<gene>
    <name evidence="2" type="ORF">TCIL3000_0_23600</name>
</gene>
<evidence type="ECO:0000313" key="2">
    <source>
        <dbReference type="EMBL" id="CCD17546.1"/>
    </source>
</evidence>
<dbReference type="VEuPathDB" id="TriTrypDB:TcIL3000_0_23600"/>
<dbReference type="InterPro" id="IPR000477">
    <property type="entry name" value="RT_dom"/>
</dbReference>
<keyword evidence="3" id="KW-1185">Reference proteome</keyword>
<dbReference type="EMBL" id="CAEQ01002750">
    <property type="protein sequence ID" value="CCD17546.1"/>
    <property type="molecule type" value="Genomic_DNA"/>
</dbReference>
<dbReference type="InterPro" id="IPR043128">
    <property type="entry name" value="Rev_trsase/Diguanyl_cyclase"/>
</dbReference>